<feature type="non-terminal residue" evidence="1">
    <location>
        <position position="1"/>
    </location>
</feature>
<sequence>MSGGKLPTQSGSRDWMKSPDWWYGMDTRYYIVHSQMRVEWAH</sequence>
<reference evidence="1" key="1">
    <citation type="submission" date="2007-04" db="EMBL/GenBank/DDBJ databases">
        <authorList>
            <consortium name="The Broad Institute Genome Sequencing Platform"/>
            <person name="Birren B."/>
            <person name="Lander E."/>
            <person name="Galagan J."/>
            <person name="Nusbaum C."/>
            <person name="Devon K."/>
            <person name="Ma L.-J."/>
            <person name="Jaffe D."/>
            <person name="Butler J."/>
            <person name="Alvarez P."/>
            <person name="Gnerre S."/>
            <person name="Grabherr M."/>
            <person name="Kleber M."/>
            <person name="Mauceli E."/>
            <person name="Brockman W."/>
            <person name="MacCallum I.A."/>
            <person name="Young S."/>
            <person name="LaButti K."/>
            <person name="DeCaprio D."/>
            <person name="Crawford M."/>
            <person name="Koehrsen M."/>
            <person name="Engels R."/>
            <person name="Montgomery P."/>
            <person name="Pearson M."/>
            <person name="Howarth C."/>
            <person name="Larson L."/>
            <person name="White J."/>
            <person name="O'Leary S."/>
            <person name="Kodira C."/>
            <person name="Zeng Q."/>
            <person name="Yandava C."/>
            <person name="Alvarado L."/>
            <person name="Kistler C."/>
            <person name="Shim W.-B."/>
            <person name="Kang S."/>
            <person name="Woloshuk C."/>
        </authorList>
    </citation>
    <scope>NUCLEOTIDE SEQUENCE</scope>
    <source>
        <strain evidence="1">4287</strain>
    </source>
</reference>
<gene>
    <name evidence="1" type="ORF">FOXG_20552</name>
</gene>
<dbReference type="GeneID" id="28961258"/>
<protein>
    <submittedName>
        <fullName evidence="1">Uncharacterized protein</fullName>
    </submittedName>
</protein>
<dbReference type="KEGG" id="fox:FOXG_20552"/>
<reference evidence="1" key="2">
    <citation type="journal article" date="2010" name="Nature">
        <title>Comparative genomics reveals mobile pathogenicity chromosomes in Fusarium.</title>
        <authorList>
            <person name="Ma L.J."/>
            <person name="van der Does H.C."/>
            <person name="Borkovich K.A."/>
            <person name="Coleman J.J."/>
            <person name="Daboussi M.J."/>
            <person name="Di Pietro A."/>
            <person name="Dufresne M."/>
            <person name="Freitag M."/>
            <person name="Grabherr M."/>
            <person name="Henrissat B."/>
            <person name="Houterman P.M."/>
            <person name="Kang S."/>
            <person name="Shim W.B."/>
            <person name="Woloshuk C."/>
            <person name="Xie X."/>
            <person name="Xu J.R."/>
            <person name="Antoniw J."/>
            <person name="Baker S.E."/>
            <person name="Bluhm B.H."/>
            <person name="Breakspear A."/>
            <person name="Brown D.W."/>
            <person name="Butchko R.A."/>
            <person name="Chapman S."/>
            <person name="Coulson R."/>
            <person name="Coutinho P.M."/>
            <person name="Danchin E.G."/>
            <person name="Diener A."/>
            <person name="Gale L.R."/>
            <person name="Gardiner D.M."/>
            <person name="Goff S."/>
            <person name="Hammond-Kosack K.E."/>
            <person name="Hilburn K."/>
            <person name="Hua-Van A."/>
            <person name="Jonkers W."/>
            <person name="Kazan K."/>
            <person name="Kodira C.D."/>
            <person name="Koehrsen M."/>
            <person name="Kumar L."/>
            <person name="Lee Y.H."/>
            <person name="Li L."/>
            <person name="Manners J.M."/>
            <person name="Miranda-Saavedra D."/>
            <person name="Mukherjee M."/>
            <person name="Park G."/>
            <person name="Park J."/>
            <person name="Park S.Y."/>
            <person name="Proctor R.H."/>
            <person name="Regev A."/>
            <person name="Ruiz-Roldan M.C."/>
            <person name="Sain D."/>
            <person name="Sakthikumar S."/>
            <person name="Sykes S."/>
            <person name="Schwartz D.C."/>
            <person name="Turgeon B.G."/>
            <person name="Wapinski I."/>
            <person name="Yoder O."/>
            <person name="Young S."/>
            <person name="Zeng Q."/>
            <person name="Zhou S."/>
            <person name="Galagan J."/>
            <person name="Cuomo C.A."/>
            <person name="Kistler H.C."/>
            <person name="Rep M."/>
        </authorList>
    </citation>
    <scope>NUCLEOTIDE SEQUENCE [LARGE SCALE GENOMIC DNA]</scope>
    <source>
        <strain evidence="1">4287</strain>
    </source>
</reference>
<accession>A0A0J9VLZ6</accession>
<proteinExistence type="predicted"/>
<dbReference type="EMBL" id="DS231710">
    <property type="protein sequence ID" value="KNB11715.1"/>
    <property type="molecule type" value="Genomic_DNA"/>
</dbReference>
<dbReference type="RefSeq" id="XP_018249760.1">
    <property type="nucleotide sequence ID" value="XM_018400836.1"/>
</dbReference>
<dbReference type="Proteomes" id="UP000009097">
    <property type="component" value="Unassembled WGS sequence"/>
</dbReference>
<evidence type="ECO:0000313" key="2">
    <source>
        <dbReference type="Proteomes" id="UP000009097"/>
    </source>
</evidence>
<evidence type="ECO:0000313" key="1">
    <source>
        <dbReference type="EMBL" id="KNB11715.1"/>
    </source>
</evidence>
<dbReference type="AlphaFoldDB" id="A0A0J9VLZ6"/>
<organism evidence="1 2">
    <name type="scientific">Fusarium oxysporum f. sp. lycopersici (strain 4287 / CBS 123668 / FGSC 9935 / NRRL 34936)</name>
    <name type="common">Fusarium vascular wilt of tomato</name>
    <dbReference type="NCBI Taxonomy" id="426428"/>
    <lineage>
        <taxon>Eukaryota</taxon>
        <taxon>Fungi</taxon>
        <taxon>Dikarya</taxon>
        <taxon>Ascomycota</taxon>
        <taxon>Pezizomycotina</taxon>
        <taxon>Sordariomycetes</taxon>
        <taxon>Hypocreomycetidae</taxon>
        <taxon>Hypocreales</taxon>
        <taxon>Nectriaceae</taxon>
        <taxon>Fusarium</taxon>
        <taxon>Fusarium oxysporum species complex</taxon>
    </lineage>
</organism>
<dbReference type="VEuPathDB" id="FungiDB:FOXG_20552"/>
<name>A0A0J9VLZ6_FUSO4</name>